<dbReference type="OrthoDB" id="3262196at2759"/>
<proteinExistence type="predicted"/>
<evidence type="ECO:0000313" key="2">
    <source>
        <dbReference type="Proteomes" id="UP000623467"/>
    </source>
</evidence>
<keyword evidence="2" id="KW-1185">Reference proteome</keyword>
<dbReference type="AlphaFoldDB" id="A0A8H7CD35"/>
<sequence>MVRDVNSSGSASPFEVLDQLYLTILGSARRHPELIQILCVIVIFRLVPRSIDQVFGFARGETRLILRDLHSVLKIPQDDEHKILSHHASFLDFLKNPDRSGNFCVGILHTQISLARTLLQYHTGPFERHRSVFLSRLIRFIVALPPSVGVAELFPLIGTIEPDHIFDPEQYTCLEGPLKYDDFKSIVSWLKSTSSAPADIIELWEDYAFMFSIETRRDLSIENIVSPNPEIIRILITMWFLCRQLWEVLTKLDLTWTDLRTTLCSLRPKAARDGHALPIHQPQANYLSAARNVARQLIRKIAKNYICRPQANYPWDARDLALQLHVVTQCSCTNTAQKTAPSKKPTPDSSVAFYMILDIWSDCPLLAQYFGASFGLPLYFSVNFGLFHHPN</sequence>
<dbReference type="Proteomes" id="UP000623467">
    <property type="component" value="Unassembled WGS sequence"/>
</dbReference>
<comment type="caution">
    <text evidence="1">The sequence shown here is derived from an EMBL/GenBank/DDBJ whole genome shotgun (WGS) entry which is preliminary data.</text>
</comment>
<protein>
    <submittedName>
        <fullName evidence="1">WD40 repeat-like protein</fullName>
    </submittedName>
</protein>
<gene>
    <name evidence="1" type="ORF">MSAN_02443400</name>
</gene>
<organism evidence="1 2">
    <name type="scientific">Mycena sanguinolenta</name>
    <dbReference type="NCBI Taxonomy" id="230812"/>
    <lineage>
        <taxon>Eukaryota</taxon>
        <taxon>Fungi</taxon>
        <taxon>Dikarya</taxon>
        <taxon>Basidiomycota</taxon>
        <taxon>Agaricomycotina</taxon>
        <taxon>Agaricomycetes</taxon>
        <taxon>Agaricomycetidae</taxon>
        <taxon>Agaricales</taxon>
        <taxon>Marasmiineae</taxon>
        <taxon>Mycenaceae</taxon>
        <taxon>Mycena</taxon>
    </lineage>
</organism>
<dbReference type="EMBL" id="JACAZH010000061">
    <property type="protein sequence ID" value="KAF7331138.1"/>
    <property type="molecule type" value="Genomic_DNA"/>
</dbReference>
<accession>A0A8H7CD35</accession>
<reference evidence="1" key="1">
    <citation type="submission" date="2020-05" db="EMBL/GenBank/DDBJ databases">
        <title>Mycena genomes resolve the evolution of fungal bioluminescence.</title>
        <authorList>
            <person name="Tsai I.J."/>
        </authorList>
    </citation>
    <scope>NUCLEOTIDE SEQUENCE</scope>
    <source>
        <strain evidence="1">160909Yilan</strain>
    </source>
</reference>
<name>A0A8H7CD35_9AGAR</name>
<evidence type="ECO:0000313" key="1">
    <source>
        <dbReference type="EMBL" id="KAF7331138.1"/>
    </source>
</evidence>